<gene>
    <name evidence="2" type="ORF">BST96_03790</name>
</gene>
<feature type="coiled-coil region" evidence="1">
    <location>
        <begin position="17"/>
        <end position="58"/>
    </location>
</feature>
<sequence>MRFFSLFFVFFMSLDLSASEKEKILRLEATVEQLSIQLAEKSLENKRLTAALKEAMESSRRGERVTLGCDLDLLAKNYAFYGHNSITSFLKKSGEKCTKTQLITISKSYSYMSPDARRLLEYYKSL</sequence>
<keyword evidence="1" id="KW-0175">Coiled coil</keyword>
<proteinExistence type="predicted"/>
<evidence type="ECO:0000313" key="2">
    <source>
        <dbReference type="EMBL" id="ARN73304.1"/>
    </source>
</evidence>
<dbReference type="Proteomes" id="UP000193450">
    <property type="component" value="Chromosome"/>
</dbReference>
<reference evidence="2 3" key="1">
    <citation type="submission" date="2016-11" db="EMBL/GenBank/DDBJ databases">
        <title>Trade-off between light-utilization and light-protection in marine flavobacteria.</title>
        <authorList>
            <person name="Kumagai Y."/>
        </authorList>
    </citation>
    <scope>NUCLEOTIDE SEQUENCE [LARGE SCALE GENOMIC DNA]</scope>
    <source>
        <strain evidence="2 3">NBRC 107125</strain>
    </source>
</reference>
<organism evidence="2 3">
    <name type="scientific">Oceanicoccus sagamiensis</name>
    <dbReference type="NCBI Taxonomy" id="716816"/>
    <lineage>
        <taxon>Bacteria</taxon>
        <taxon>Pseudomonadati</taxon>
        <taxon>Pseudomonadota</taxon>
        <taxon>Gammaproteobacteria</taxon>
        <taxon>Cellvibrionales</taxon>
        <taxon>Spongiibacteraceae</taxon>
        <taxon>Oceanicoccus</taxon>
    </lineage>
</organism>
<dbReference type="KEGG" id="osg:BST96_03790"/>
<accession>A0A1X9N882</accession>
<evidence type="ECO:0000256" key="1">
    <source>
        <dbReference type="SAM" id="Coils"/>
    </source>
</evidence>
<dbReference type="EMBL" id="CP019343">
    <property type="protein sequence ID" value="ARN73304.1"/>
    <property type="molecule type" value="Genomic_DNA"/>
</dbReference>
<evidence type="ECO:0000313" key="3">
    <source>
        <dbReference type="Proteomes" id="UP000193450"/>
    </source>
</evidence>
<protein>
    <submittedName>
        <fullName evidence="2">Uncharacterized protein</fullName>
    </submittedName>
</protein>
<dbReference type="AlphaFoldDB" id="A0A1X9N882"/>
<keyword evidence="3" id="KW-1185">Reference proteome</keyword>
<name>A0A1X9N882_9GAMM</name>